<feature type="coiled-coil region" evidence="1">
    <location>
        <begin position="182"/>
        <end position="241"/>
    </location>
</feature>
<evidence type="ECO:0000256" key="1">
    <source>
        <dbReference type="SAM" id="Coils"/>
    </source>
</evidence>
<keyword evidence="1" id="KW-0175">Coiled coil</keyword>
<gene>
    <name evidence="3" type="ORF">N7456_012451</name>
</gene>
<dbReference type="AlphaFoldDB" id="A0A9W9EVX5"/>
<feature type="region of interest" description="Disordered" evidence="2">
    <location>
        <begin position="359"/>
        <end position="387"/>
    </location>
</feature>
<comment type="caution">
    <text evidence="3">The sequence shown here is derived from an EMBL/GenBank/DDBJ whole genome shotgun (WGS) entry which is preliminary data.</text>
</comment>
<accession>A0A9W9EVX5</accession>
<feature type="compositionally biased region" description="Pro residues" evidence="2">
    <location>
        <begin position="95"/>
        <end position="106"/>
    </location>
</feature>
<name>A0A9W9EVX5_9EURO</name>
<proteinExistence type="predicted"/>
<evidence type="ECO:0000313" key="3">
    <source>
        <dbReference type="EMBL" id="KAJ5088835.1"/>
    </source>
</evidence>
<evidence type="ECO:0000256" key="2">
    <source>
        <dbReference type="SAM" id="MobiDB-lite"/>
    </source>
</evidence>
<dbReference type="Proteomes" id="UP001149165">
    <property type="component" value="Unassembled WGS sequence"/>
</dbReference>
<reference evidence="3" key="1">
    <citation type="submission" date="2022-11" db="EMBL/GenBank/DDBJ databases">
        <authorList>
            <person name="Petersen C."/>
        </authorList>
    </citation>
    <scope>NUCLEOTIDE SEQUENCE</scope>
    <source>
        <strain evidence="3">IBT 30069</strain>
    </source>
</reference>
<feature type="compositionally biased region" description="Basic and acidic residues" evidence="2">
    <location>
        <begin position="81"/>
        <end position="94"/>
    </location>
</feature>
<sequence length="387" mass="43990">MDEAQIQNEEPIPIAHEGEDEHTHTIPTTTPRSQTQTQTQTQAQSRPQIPWQDRLTTLANLASASLGPDSKDSSTSPIIHHHLDAIESILRDPNPDPTPTPTPTPTPNDDCDCNHSPNPTPDLSIPESNSKSKSDHTNPNSKRRTSYRTKSLLGDRSASELEQPDWLIKSQLAKEREMEISLDELLGEVSFLNDQISKRREESIRIQELWEERERGFRREIAELGDEVDELREDLVEDAVELEGIQGTIHGLQNWIEGMTIMMRDERRKERKRDHHLIQVKANAKTKRGIRWGRKPEARNDYDYINQSLDQISGDDDGEIVLEGLSAWMRGWRDVEDGFQARAQGRKVKREQRRELLLKRNSTSLSDMPGPGPGPEPVTMAPVQVLG</sequence>
<dbReference type="OrthoDB" id="4448936at2759"/>
<protein>
    <submittedName>
        <fullName evidence="3">Uncharacterized protein</fullName>
    </submittedName>
</protein>
<feature type="compositionally biased region" description="Low complexity" evidence="2">
    <location>
        <begin position="25"/>
        <end position="66"/>
    </location>
</feature>
<organism evidence="3 4">
    <name type="scientific">Penicillium angulare</name>
    <dbReference type="NCBI Taxonomy" id="116970"/>
    <lineage>
        <taxon>Eukaryota</taxon>
        <taxon>Fungi</taxon>
        <taxon>Dikarya</taxon>
        <taxon>Ascomycota</taxon>
        <taxon>Pezizomycotina</taxon>
        <taxon>Eurotiomycetes</taxon>
        <taxon>Eurotiomycetidae</taxon>
        <taxon>Eurotiales</taxon>
        <taxon>Aspergillaceae</taxon>
        <taxon>Penicillium</taxon>
    </lineage>
</organism>
<feature type="region of interest" description="Disordered" evidence="2">
    <location>
        <begin position="1"/>
        <end position="160"/>
    </location>
</feature>
<dbReference type="EMBL" id="JAPQKH010000007">
    <property type="protein sequence ID" value="KAJ5088835.1"/>
    <property type="molecule type" value="Genomic_DNA"/>
</dbReference>
<evidence type="ECO:0000313" key="4">
    <source>
        <dbReference type="Proteomes" id="UP001149165"/>
    </source>
</evidence>
<keyword evidence="4" id="KW-1185">Reference proteome</keyword>
<reference evidence="3" key="2">
    <citation type="journal article" date="2023" name="IMA Fungus">
        <title>Comparative genomic study of the Penicillium genus elucidates a diverse pangenome and 15 lateral gene transfer events.</title>
        <authorList>
            <person name="Petersen C."/>
            <person name="Sorensen T."/>
            <person name="Nielsen M.R."/>
            <person name="Sondergaard T.E."/>
            <person name="Sorensen J.L."/>
            <person name="Fitzpatrick D.A."/>
            <person name="Frisvad J.C."/>
            <person name="Nielsen K.L."/>
        </authorList>
    </citation>
    <scope>NUCLEOTIDE SEQUENCE</scope>
    <source>
        <strain evidence="3">IBT 30069</strain>
    </source>
</reference>